<feature type="compositionally biased region" description="Polar residues" evidence="1">
    <location>
        <begin position="27"/>
        <end position="43"/>
    </location>
</feature>
<organism evidence="2 3">
    <name type="scientific">Daphnia pulex</name>
    <name type="common">Water flea</name>
    <dbReference type="NCBI Taxonomy" id="6669"/>
    <lineage>
        <taxon>Eukaryota</taxon>
        <taxon>Metazoa</taxon>
        <taxon>Ecdysozoa</taxon>
        <taxon>Arthropoda</taxon>
        <taxon>Crustacea</taxon>
        <taxon>Branchiopoda</taxon>
        <taxon>Diplostraca</taxon>
        <taxon>Cladocera</taxon>
        <taxon>Anomopoda</taxon>
        <taxon>Daphniidae</taxon>
        <taxon>Daphnia</taxon>
    </lineage>
</organism>
<evidence type="ECO:0000313" key="3">
    <source>
        <dbReference type="Proteomes" id="UP000000305"/>
    </source>
</evidence>
<reference evidence="2 3" key="1">
    <citation type="journal article" date="2011" name="Science">
        <title>The ecoresponsive genome of Daphnia pulex.</title>
        <authorList>
            <person name="Colbourne J.K."/>
            <person name="Pfrender M.E."/>
            <person name="Gilbert D."/>
            <person name="Thomas W.K."/>
            <person name="Tucker A."/>
            <person name="Oakley T.H."/>
            <person name="Tokishita S."/>
            <person name="Aerts A."/>
            <person name="Arnold G.J."/>
            <person name="Basu M.K."/>
            <person name="Bauer D.J."/>
            <person name="Caceres C.E."/>
            <person name="Carmel L."/>
            <person name="Casola C."/>
            <person name="Choi J.H."/>
            <person name="Detter J.C."/>
            <person name="Dong Q."/>
            <person name="Dusheyko S."/>
            <person name="Eads B.D."/>
            <person name="Frohlich T."/>
            <person name="Geiler-Samerotte K.A."/>
            <person name="Gerlach D."/>
            <person name="Hatcher P."/>
            <person name="Jogdeo S."/>
            <person name="Krijgsveld J."/>
            <person name="Kriventseva E.V."/>
            <person name="Kultz D."/>
            <person name="Laforsch C."/>
            <person name="Lindquist E."/>
            <person name="Lopez J."/>
            <person name="Manak J.R."/>
            <person name="Muller J."/>
            <person name="Pangilinan J."/>
            <person name="Patwardhan R.P."/>
            <person name="Pitluck S."/>
            <person name="Pritham E.J."/>
            <person name="Rechtsteiner A."/>
            <person name="Rho M."/>
            <person name="Rogozin I.B."/>
            <person name="Sakarya O."/>
            <person name="Salamov A."/>
            <person name="Schaack S."/>
            <person name="Shapiro H."/>
            <person name="Shiga Y."/>
            <person name="Skalitzky C."/>
            <person name="Smith Z."/>
            <person name="Souvorov A."/>
            <person name="Sung W."/>
            <person name="Tang Z."/>
            <person name="Tsuchiya D."/>
            <person name="Tu H."/>
            <person name="Vos H."/>
            <person name="Wang M."/>
            <person name="Wolf Y.I."/>
            <person name="Yamagata H."/>
            <person name="Yamada T."/>
            <person name="Ye Y."/>
            <person name="Shaw J.R."/>
            <person name="Andrews J."/>
            <person name="Crease T.J."/>
            <person name="Tang H."/>
            <person name="Lucas S.M."/>
            <person name="Robertson H.M."/>
            <person name="Bork P."/>
            <person name="Koonin E.V."/>
            <person name="Zdobnov E.M."/>
            <person name="Grigoriev I.V."/>
            <person name="Lynch M."/>
            <person name="Boore J.L."/>
        </authorList>
    </citation>
    <scope>NUCLEOTIDE SEQUENCE [LARGE SCALE GENOMIC DNA]</scope>
</reference>
<feature type="region of interest" description="Disordered" evidence="1">
    <location>
        <begin position="1"/>
        <end position="85"/>
    </location>
</feature>
<proteinExistence type="predicted"/>
<dbReference type="KEGG" id="dpx:DAPPUDRAFT_100169"/>
<evidence type="ECO:0000313" key="2">
    <source>
        <dbReference type="EMBL" id="EFX83857.1"/>
    </source>
</evidence>
<keyword evidence="3" id="KW-1185">Reference proteome</keyword>
<dbReference type="EMBL" id="GL732536">
    <property type="protein sequence ID" value="EFX83857.1"/>
    <property type="molecule type" value="Genomic_DNA"/>
</dbReference>
<sequence>MAENSHSSTATHSIVEQESENEETEEILQTSTPKRTRNTSSVTLGDIHDENAYKKVESSSQNDTESSSVSRPNTPKARGPKKRSPIWQYFGCEGSKKDVQTFCLEMEEKCEFGTADANWDPI</sequence>
<feature type="compositionally biased region" description="Acidic residues" evidence="1">
    <location>
        <begin position="17"/>
        <end position="26"/>
    </location>
</feature>
<feature type="compositionally biased region" description="Polar residues" evidence="1">
    <location>
        <begin position="1"/>
        <end position="14"/>
    </location>
</feature>
<feature type="compositionally biased region" description="Basic and acidic residues" evidence="1">
    <location>
        <begin position="46"/>
        <end position="57"/>
    </location>
</feature>
<name>E9G9L7_DAPPU</name>
<gene>
    <name evidence="2" type="ORF">DAPPUDRAFT_100169</name>
</gene>
<accession>E9G9L7</accession>
<dbReference type="HOGENOM" id="CLU_2028995_0_0_1"/>
<protein>
    <submittedName>
        <fullName evidence="2">Uncharacterized protein</fullName>
    </submittedName>
</protein>
<dbReference type="AlphaFoldDB" id="E9G9L7"/>
<evidence type="ECO:0000256" key="1">
    <source>
        <dbReference type="SAM" id="MobiDB-lite"/>
    </source>
</evidence>
<dbReference type="InParanoid" id="E9G9L7"/>
<feature type="compositionally biased region" description="Low complexity" evidence="1">
    <location>
        <begin position="58"/>
        <end position="70"/>
    </location>
</feature>
<dbReference type="Proteomes" id="UP000000305">
    <property type="component" value="Unassembled WGS sequence"/>
</dbReference>